<name>A0AAW0E490_9AGAR</name>
<sequence length="120" mass="13143">MTQVATSSPICASLPCLVARTVNVLLQVLRNDFARSTSQISSTALQEIIRHFLSIFVSLGSDEDEELLLQVKYNILEASTLVAPSIVSDAISKLTQDSKTAFAQKVEDGKYRVISPQTDR</sequence>
<keyword evidence="2" id="KW-1185">Reference proteome</keyword>
<dbReference type="AlphaFoldDB" id="A0AAW0E490"/>
<comment type="caution">
    <text evidence="1">The sequence shown here is derived from an EMBL/GenBank/DDBJ whole genome shotgun (WGS) entry which is preliminary data.</text>
</comment>
<evidence type="ECO:0000313" key="2">
    <source>
        <dbReference type="Proteomes" id="UP001383192"/>
    </source>
</evidence>
<gene>
    <name evidence="1" type="ORF">VNI00_001463</name>
</gene>
<protein>
    <submittedName>
        <fullName evidence="1">Uncharacterized protein</fullName>
    </submittedName>
</protein>
<organism evidence="1 2">
    <name type="scientific">Paramarasmius palmivorus</name>
    <dbReference type="NCBI Taxonomy" id="297713"/>
    <lineage>
        <taxon>Eukaryota</taxon>
        <taxon>Fungi</taxon>
        <taxon>Dikarya</taxon>
        <taxon>Basidiomycota</taxon>
        <taxon>Agaricomycotina</taxon>
        <taxon>Agaricomycetes</taxon>
        <taxon>Agaricomycetidae</taxon>
        <taxon>Agaricales</taxon>
        <taxon>Marasmiineae</taxon>
        <taxon>Marasmiaceae</taxon>
        <taxon>Paramarasmius</taxon>
    </lineage>
</organism>
<dbReference type="Proteomes" id="UP001383192">
    <property type="component" value="Unassembled WGS sequence"/>
</dbReference>
<accession>A0AAW0E490</accession>
<evidence type="ECO:0000313" key="1">
    <source>
        <dbReference type="EMBL" id="KAK7058839.1"/>
    </source>
</evidence>
<reference evidence="1 2" key="1">
    <citation type="submission" date="2024-01" db="EMBL/GenBank/DDBJ databases">
        <title>A draft genome for a cacao thread blight-causing isolate of Paramarasmius palmivorus.</title>
        <authorList>
            <person name="Baruah I.K."/>
            <person name="Bukari Y."/>
            <person name="Amoako-Attah I."/>
            <person name="Meinhardt L.W."/>
            <person name="Bailey B.A."/>
            <person name="Cohen S.P."/>
        </authorList>
    </citation>
    <scope>NUCLEOTIDE SEQUENCE [LARGE SCALE GENOMIC DNA]</scope>
    <source>
        <strain evidence="1 2">GH-12</strain>
    </source>
</reference>
<proteinExistence type="predicted"/>
<dbReference type="EMBL" id="JAYKXP010000004">
    <property type="protein sequence ID" value="KAK7058839.1"/>
    <property type="molecule type" value="Genomic_DNA"/>
</dbReference>